<dbReference type="GeneID" id="42932198"/>
<dbReference type="InterPro" id="IPR025560">
    <property type="entry name" value="Imm22"/>
</dbReference>
<dbReference type="EMBL" id="AY038186">
    <property type="protein sequence ID" value="AAK73312.1"/>
    <property type="molecule type" value="Genomic_DNA"/>
</dbReference>
<protein>
    <submittedName>
        <fullName evidence="1">Ypar27</fullName>
    </submittedName>
</protein>
<dbReference type="RefSeq" id="WP_167629428.1">
    <property type="nucleotide sequence ID" value="NZ_CP014784.1"/>
</dbReference>
<proteinExistence type="predicted"/>
<sequence length="141" mass="16245">MGRYDGPHFSTENEDVVSIWVATCPLTEIPDEYFEDNHDENDDTPFNQFSSDFGFGYYDHDLVEANRSENSKATSLTELLQPMSYSQSFLAKATQLADSLQIKESSYIFILYNFKYCQKTTGISESKYMRFLGVFPYVRAS</sequence>
<organism evidence="1">
    <name type="scientific">Aquipseudomonas alcaligenes</name>
    <name type="common">Pseudomonas alcaligenes</name>
    <dbReference type="NCBI Taxonomy" id="43263"/>
    <lineage>
        <taxon>Bacteria</taxon>
        <taxon>Pseudomonadati</taxon>
        <taxon>Pseudomonadota</taxon>
        <taxon>Gammaproteobacteria</taxon>
        <taxon>Pseudomonadales</taxon>
        <taxon>Pseudomonadaceae</taxon>
        <taxon>Aquipseudomonas</taxon>
    </lineage>
</organism>
<name>Q939E6_AQUAC</name>
<accession>Q939E6</accession>
<dbReference type="Pfam" id="PF14112">
    <property type="entry name" value="DUF4284"/>
    <property type="match status" value="1"/>
</dbReference>
<evidence type="ECO:0000313" key="1">
    <source>
        <dbReference type="EMBL" id="AAK73312.1"/>
    </source>
</evidence>
<dbReference type="AlphaFoldDB" id="Q939E6"/>
<reference evidence="1" key="1">
    <citation type="journal article" date="2001" name="Mol. Microbiol.">
        <title>Discovery and distribution of super-integrons among pseudomonads.</title>
        <authorList>
            <person name="Vaisvila R."/>
            <person name="Morgan R.D."/>
            <person name="Posfai J."/>
            <person name="Raleigh E.A."/>
        </authorList>
    </citation>
    <scope>NUCLEOTIDE SEQUENCE</scope>
    <source>
        <strain evidence="1">ATCC 55044</strain>
    </source>
</reference>